<dbReference type="EMBL" id="AKHW03004073">
    <property type="protein sequence ID" value="KYO31572.1"/>
    <property type="molecule type" value="Genomic_DNA"/>
</dbReference>
<gene>
    <name evidence="2" type="ORF">Y1Q_0006132</name>
</gene>
<name>A0A151N453_ALLMI</name>
<dbReference type="Proteomes" id="UP000050525">
    <property type="component" value="Unassembled WGS sequence"/>
</dbReference>
<protein>
    <submittedName>
        <fullName evidence="2">Uncharacterized protein</fullName>
    </submittedName>
</protein>
<feature type="region of interest" description="Disordered" evidence="1">
    <location>
        <begin position="1"/>
        <end position="39"/>
    </location>
</feature>
<sequence length="114" mass="12458">MQAAPLNGDIPAGNQHYPINHQQPDPPPESLSKQHLAPHNGQITKRTVLSSKPTCFKPNQTRQAQASRHTGTTLQQLANSAIPDEQTSTRSLALRNIPAAIKQWVRSHPGAFLC</sequence>
<accession>A0A151N453</accession>
<organism evidence="2 3">
    <name type="scientific">Alligator mississippiensis</name>
    <name type="common">American alligator</name>
    <dbReference type="NCBI Taxonomy" id="8496"/>
    <lineage>
        <taxon>Eukaryota</taxon>
        <taxon>Metazoa</taxon>
        <taxon>Chordata</taxon>
        <taxon>Craniata</taxon>
        <taxon>Vertebrata</taxon>
        <taxon>Euteleostomi</taxon>
        <taxon>Archelosauria</taxon>
        <taxon>Archosauria</taxon>
        <taxon>Crocodylia</taxon>
        <taxon>Alligatoridae</taxon>
        <taxon>Alligatorinae</taxon>
        <taxon>Alligator</taxon>
    </lineage>
</organism>
<dbReference type="AlphaFoldDB" id="A0A151N453"/>
<comment type="caution">
    <text evidence="2">The sequence shown here is derived from an EMBL/GenBank/DDBJ whole genome shotgun (WGS) entry which is preliminary data.</text>
</comment>
<evidence type="ECO:0000256" key="1">
    <source>
        <dbReference type="SAM" id="MobiDB-lite"/>
    </source>
</evidence>
<keyword evidence="3" id="KW-1185">Reference proteome</keyword>
<evidence type="ECO:0000313" key="2">
    <source>
        <dbReference type="EMBL" id="KYO31572.1"/>
    </source>
</evidence>
<proteinExistence type="predicted"/>
<evidence type="ECO:0000313" key="3">
    <source>
        <dbReference type="Proteomes" id="UP000050525"/>
    </source>
</evidence>
<reference evidence="2 3" key="1">
    <citation type="journal article" date="2012" name="Genome Biol.">
        <title>Sequencing three crocodilian genomes to illuminate the evolution of archosaurs and amniotes.</title>
        <authorList>
            <person name="St John J.A."/>
            <person name="Braun E.L."/>
            <person name="Isberg S.R."/>
            <person name="Miles L.G."/>
            <person name="Chong A.Y."/>
            <person name="Gongora J."/>
            <person name="Dalzell P."/>
            <person name="Moran C."/>
            <person name="Bed'hom B."/>
            <person name="Abzhanov A."/>
            <person name="Burgess S.C."/>
            <person name="Cooksey A.M."/>
            <person name="Castoe T.A."/>
            <person name="Crawford N.G."/>
            <person name="Densmore L.D."/>
            <person name="Drew J.C."/>
            <person name="Edwards S.V."/>
            <person name="Faircloth B.C."/>
            <person name="Fujita M.K."/>
            <person name="Greenwold M.J."/>
            <person name="Hoffmann F.G."/>
            <person name="Howard J.M."/>
            <person name="Iguchi T."/>
            <person name="Janes D.E."/>
            <person name="Khan S.Y."/>
            <person name="Kohno S."/>
            <person name="de Koning A.J."/>
            <person name="Lance S.L."/>
            <person name="McCarthy F.M."/>
            <person name="McCormack J.E."/>
            <person name="Merchant M.E."/>
            <person name="Peterson D.G."/>
            <person name="Pollock D.D."/>
            <person name="Pourmand N."/>
            <person name="Raney B.J."/>
            <person name="Roessler K.A."/>
            <person name="Sanford J.R."/>
            <person name="Sawyer R.H."/>
            <person name="Schmidt C.J."/>
            <person name="Triplett E.W."/>
            <person name="Tuberville T.D."/>
            <person name="Venegas-Anaya M."/>
            <person name="Howard J.T."/>
            <person name="Jarvis E.D."/>
            <person name="Guillette L.J.Jr."/>
            <person name="Glenn T.C."/>
            <person name="Green R.E."/>
            <person name="Ray D.A."/>
        </authorList>
    </citation>
    <scope>NUCLEOTIDE SEQUENCE [LARGE SCALE GENOMIC DNA]</scope>
    <source>
        <strain evidence="2">KSC_2009_1</strain>
    </source>
</reference>
<feature type="region of interest" description="Disordered" evidence="1">
    <location>
        <begin position="52"/>
        <end position="71"/>
    </location>
</feature>